<dbReference type="Gene3D" id="3.30.420.40">
    <property type="match status" value="2"/>
</dbReference>
<evidence type="ECO:0000256" key="4">
    <source>
        <dbReference type="ARBA" id="ARBA00023016"/>
    </source>
</evidence>
<dbReference type="NCBIfam" id="NF011660">
    <property type="entry name" value="PRK15080.1"/>
    <property type="match status" value="1"/>
</dbReference>
<dbReference type="OrthoDB" id="306538at2"/>
<dbReference type="Proteomes" id="UP000007434">
    <property type="component" value="Chromosome"/>
</dbReference>
<dbReference type="InterPro" id="IPR013366">
    <property type="entry name" value="EutJ"/>
</dbReference>
<dbReference type="PROSITE" id="PS00329">
    <property type="entry name" value="HSP70_2"/>
    <property type="match status" value="1"/>
</dbReference>
<dbReference type="SUPFAM" id="SSF53067">
    <property type="entry name" value="Actin-like ATPase domain"/>
    <property type="match status" value="1"/>
</dbReference>
<proteinExistence type="inferred from homology"/>
<sequence>MDKYVEKANMTLDILAGLIDDKPESLDYQGKIKAGVDLGTANLVLTLLDEDNNPILAASQTGTVVRDGLVVDYIGALRMVKSMKAELESILNREIEFAATAVPPGTGDRDVDTFKNVVQGAGFTVSNVVDEPSAAAAVLGIERGVVVDIGGGTTGISIMQNKEVVYTADEATGGTHLNLVIAGGLGVSVEKAEQIKRDPQRTDEIFPMVIPVIEKIASIINNHIGRYKAETVYLVGGTSAIDGIEDILEQRTGLKIIKPSQTLLVTPLGIAMNCK</sequence>
<keyword evidence="4" id="KW-0346">Stress response</keyword>
<evidence type="ECO:0000256" key="3">
    <source>
        <dbReference type="ARBA" id="ARBA00017249"/>
    </source>
</evidence>
<evidence type="ECO:0000256" key="5">
    <source>
        <dbReference type="ARBA" id="ARBA00030019"/>
    </source>
</evidence>
<protein>
    <recommendedName>
        <fullName evidence="2">Chaperone protein DnaK</fullName>
    </recommendedName>
    <alternativeName>
        <fullName evidence="3">Chaperone protein dnaK</fullName>
    </alternativeName>
    <alternativeName>
        <fullName evidence="7">HSP70</fullName>
    </alternativeName>
    <alternativeName>
        <fullName evidence="6">Heat shock 70 kDa protein</fullName>
    </alternativeName>
    <alternativeName>
        <fullName evidence="5">Heat shock protein 70</fullName>
    </alternativeName>
</protein>
<evidence type="ECO:0000256" key="2">
    <source>
        <dbReference type="ARBA" id="ARBA00014415"/>
    </source>
</evidence>
<gene>
    <name evidence="8" type="ordered locus">Halsa_0991</name>
</gene>
<dbReference type="InterPro" id="IPR018181">
    <property type="entry name" value="Heat_shock_70_CS"/>
</dbReference>
<dbReference type="EMBL" id="CP002304">
    <property type="protein sequence ID" value="ADQ14435.1"/>
    <property type="molecule type" value="Genomic_DNA"/>
</dbReference>
<dbReference type="KEGG" id="has:Halsa_0991"/>
<dbReference type="InterPro" id="IPR005883">
    <property type="entry name" value="PilM"/>
</dbReference>
<reference evidence="8 9" key="2">
    <citation type="journal article" date="2011" name="J. Bacteriol.">
        <title>Complete Genome Sequence of the Haloalkaliphilic, Hydrogen Producing Halanaerobium hydrogenoformans.</title>
        <authorList>
            <person name="Brown S.D."/>
            <person name="Begemann M.B."/>
            <person name="Mormile M.R."/>
            <person name="Wall J.D."/>
            <person name="Han C.S."/>
            <person name="Goodwin L.A."/>
            <person name="Pitluck S."/>
            <person name="Land M.L."/>
            <person name="Hauser L.J."/>
            <person name="Elias D.A."/>
        </authorList>
    </citation>
    <scope>NUCLEOTIDE SEQUENCE [LARGE SCALE GENOMIC DNA]</scope>
    <source>
        <strain evidence="9">sapolanicus</strain>
    </source>
</reference>
<dbReference type="NCBIfam" id="TIGR02529">
    <property type="entry name" value="EutJ"/>
    <property type="match status" value="1"/>
</dbReference>
<dbReference type="Pfam" id="PF11104">
    <property type="entry name" value="PilM_2"/>
    <property type="match status" value="1"/>
</dbReference>
<dbReference type="PANTHER" id="PTHR32432:SF3">
    <property type="entry name" value="ETHANOLAMINE UTILIZATION PROTEIN EUTJ"/>
    <property type="match status" value="1"/>
</dbReference>
<evidence type="ECO:0000313" key="8">
    <source>
        <dbReference type="EMBL" id="ADQ14435.1"/>
    </source>
</evidence>
<evidence type="ECO:0000256" key="7">
    <source>
        <dbReference type="ARBA" id="ARBA00033103"/>
    </source>
</evidence>
<name>E4RMA4_HALHG</name>
<dbReference type="PANTHER" id="PTHR32432">
    <property type="entry name" value="CELL DIVISION PROTEIN FTSA-RELATED"/>
    <property type="match status" value="1"/>
</dbReference>
<dbReference type="STRING" id="656519.Halsa_0991"/>
<organism evidence="8 9">
    <name type="scientific">Halanaerobium hydrogeniformans</name>
    <name type="common">Halanaerobium sp. (strain sapolanicus)</name>
    <dbReference type="NCBI Taxonomy" id="656519"/>
    <lineage>
        <taxon>Bacteria</taxon>
        <taxon>Bacillati</taxon>
        <taxon>Bacillota</taxon>
        <taxon>Clostridia</taxon>
        <taxon>Halanaerobiales</taxon>
        <taxon>Halanaerobiaceae</taxon>
        <taxon>Halanaerobium</taxon>
    </lineage>
</organism>
<dbReference type="HOGENOM" id="CLU_088869_0_0_9"/>
<accession>E4RMA4</accession>
<evidence type="ECO:0000256" key="6">
    <source>
        <dbReference type="ARBA" id="ARBA00030945"/>
    </source>
</evidence>
<evidence type="ECO:0000313" key="9">
    <source>
        <dbReference type="Proteomes" id="UP000007434"/>
    </source>
</evidence>
<dbReference type="eggNOG" id="COG4820">
    <property type="taxonomic scope" value="Bacteria"/>
</dbReference>
<keyword evidence="9" id="KW-1185">Reference proteome</keyword>
<reference evidence="8 9" key="1">
    <citation type="submission" date="2010-11" db="EMBL/GenBank/DDBJ databases">
        <title>Complete sequence of Halanaerobium sp. sapolanicus.</title>
        <authorList>
            <consortium name="US DOE Joint Genome Institute"/>
            <person name="Lucas S."/>
            <person name="Copeland A."/>
            <person name="Lapidus A."/>
            <person name="Cheng J.-F."/>
            <person name="Bruce D."/>
            <person name="Goodwin L."/>
            <person name="Pitluck S."/>
            <person name="Davenport K."/>
            <person name="Detter J.C."/>
            <person name="Han C."/>
            <person name="Tapia R."/>
            <person name="Land M."/>
            <person name="Hauser L."/>
            <person name="Jeffries C."/>
            <person name="Kyrpides N."/>
            <person name="Ivanova N."/>
            <person name="Mikhailova N."/>
            <person name="Begemann M.B."/>
            <person name="Mormile M.R."/>
            <person name="Wall J.D."/>
            <person name="Elias D.A."/>
            <person name="Woyke T."/>
        </authorList>
    </citation>
    <scope>NUCLEOTIDE SEQUENCE [LARGE SCALE GENOMIC DNA]</scope>
    <source>
        <strain evidence="9">sapolanicus</strain>
    </source>
</reference>
<dbReference type="InterPro" id="IPR050696">
    <property type="entry name" value="FtsA/MreB"/>
</dbReference>
<dbReference type="RefSeq" id="WP_013405525.1">
    <property type="nucleotide sequence ID" value="NC_014654.1"/>
</dbReference>
<dbReference type="CDD" id="cd24047">
    <property type="entry name" value="ASKHA_NBD_EutJ"/>
    <property type="match status" value="1"/>
</dbReference>
<comment type="similarity">
    <text evidence="1">Belongs to the heat shock protein 70 family.</text>
</comment>
<evidence type="ECO:0000256" key="1">
    <source>
        <dbReference type="ARBA" id="ARBA00007381"/>
    </source>
</evidence>
<dbReference type="AlphaFoldDB" id="E4RMA4"/>
<dbReference type="InterPro" id="IPR043129">
    <property type="entry name" value="ATPase_NBD"/>
</dbReference>